<feature type="region of interest" description="Disordered" evidence="1">
    <location>
        <begin position="123"/>
        <end position="144"/>
    </location>
</feature>
<name>A0A0B6Z030_9EUPU</name>
<protein>
    <submittedName>
        <fullName evidence="2">Uncharacterized protein</fullName>
    </submittedName>
</protein>
<accession>A0A0B6Z030</accession>
<feature type="non-terminal residue" evidence="2">
    <location>
        <position position="172"/>
    </location>
</feature>
<dbReference type="EMBL" id="HACG01014877">
    <property type="protein sequence ID" value="CEK61742.1"/>
    <property type="molecule type" value="Transcribed_RNA"/>
</dbReference>
<proteinExistence type="predicted"/>
<organism evidence="2">
    <name type="scientific">Arion vulgaris</name>
    <dbReference type="NCBI Taxonomy" id="1028688"/>
    <lineage>
        <taxon>Eukaryota</taxon>
        <taxon>Metazoa</taxon>
        <taxon>Spiralia</taxon>
        <taxon>Lophotrochozoa</taxon>
        <taxon>Mollusca</taxon>
        <taxon>Gastropoda</taxon>
        <taxon>Heterobranchia</taxon>
        <taxon>Euthyneura</taxon>
        <taxon>Panpulmonata</taxon>
        <taxon>Eupulmonata</taxon>
        <taxon>Stylommatophora</taxon>
        <taxon>Helicina</taxon>
        <taxon>Arionoidea</taxon>
        <taxon>Arionidae</taxon>
        <taxon>Arion</taxon>
    </lineage>
</organism>
<dbReference type="AlphaFoldDB" id="A0A0B6Z030"/>
<reference evidence="2" key="1">
    <citation type="submission" date="2014-12" db="EMBL/GenBank/DDBJ databases">
        <title>Insight into the proteome of Arion vulgaris.</title>
        <authorList>
            <person name="Aradska J."/>
            <person name="Bulat T."/>
            <person name="Smidak R."/>
            <person name="Sarate P."/>
            <person name="Gangsoo J."/>
            <person name="Sialana F."/>
            <person name="Bilban M."/>
            <person name="Lubec G."/>
        </authorList>
    </citation>
    <scope>NUCLEOTIDE SEQUENCE</scope>
    <source>
        <tissue evidence="2">Skin</tissue>
    </source>
</reference>
<feature type="compositionally biased region" description="Polar residues" evidence="1">
    <location>
        <begin position="83"/>
        <end position="92"/>
    </location>
</feature>
<sequence length="172" mass="19234">SDTPCYHKSCINNSLHSSHHGPYSNSTHQVIGYPSHDHVSSVSLSLEEPTFQNKIFENSHDSSNEEGSCVPPTSSQPTTATPHKNNSYSVLNSPTTNPFYRCDNNIADSPQLMLYQGIQSDLVSSERQPDSNNHSYFTENSHNSAADPAWEERIMTTFKNSEQLQNLHLKPK</sequence>
<gene>
    <name evidence="2" type="primary">ORF43109</name>
</gene>
<evidence type="ECO:0000256" key="1">
    <source>
        <dbReference type="SAM" id="MobiDB-lite"/>
    </source>
</evidence>
<feature type="compositionally biased region" description="Low complexity" evidence="1">
    <location>
        <begin position="71"/>
        <end position="82"/>
    </location>
</feature>
<feature type="non-terminal residue" evidence="2">
    <location>
        <position position="1"/>
    </location>
</feature>
<feature type="region of interest" description="Disordered" evidence="1">
    <location>
        <begin position="58"/>
        <end position="92"/>
    </location>
</feature>
<evidence type="ECO:0000313" key="2">
    <source>
        <dbReference type="EMBL" id="CEK61742.1"/>
    </source>
</evidence>